<evidence type="ECO:0000313" key="1">
    <source>
        <dbReference type="EMBL" id="KIK49671.1"/>
    </source>
</evidence>
<accession>A0A0D0B6I2</accession>
<reference evidence="1 2" key="1">
    <citation type="submission" date="2014-04" db="EMBL/GenBank/DDBJ databases">
        <authorList>
            <consortium name="DOE Joint Genome Institute"/>
            <person name="Kuo A."/>
            <person name="Ruytinx J."/>
            <person name="Rineau F."/>
            <person name="Colpaert J."/>
            <person name="Kohler A."/>
            <person name="Nagy L.G."/>
            <person name="Floudas D."/>
            <person name="Copeland A."/>
            <person name="Barry K.W."/>
            <person name="Cichocki N."/>
            <person name="Veneault-Fourrey C."/>
            <person name="LaButti K."/>
            <person name="Lindquist E.A."/>
            <person name="Lipzen A."/>
            <person name="Lundell T."/>
            <person name="Morin E."/>
            <person name="Murat C."/>
            <person name="Sun H."/>
            <person name="Tunlid A."/>
            <person name="Henrissat B."/>
            <person name="Grigoriev I.V."/>
            <person name="Hibbett D.S."/>
            <person name="Martin F."/>
            <person name="Nordberg H.P."/>
            <person name="Cantor M.N."/>
            <person name="Hua S.X."/>
        </authorList>
    </citation>
    <scope>NUCLEOTIDE SEQUENCE [LARGE SCALE GENOMIC DNA]</scope>
    <source>
        <strain evidence="1 2">UH-Slu-Lm8-n1</strain>
    </source>
</reference>
<reference evidence="2" key="2">
    <citation type="submission" date="2015-01" db="EMBL/GenBank/DDBJ databases">
        <title>Evolutionary Origins and Diversification of the Mycorrhizal Mutualists.</title>
        <authorList>
            <consortium name="DOE Joint Genome Institute"/>
            <consortium name="Mycorrhizal Genomics Consortium"/>
            <person name="Kohler A."/>
            <person name="Kuo A."/>
            <person name="Nagy L.G."/>
            <person name="Floudas D."/>
            <person name="Copeland A."/>
            <person name="Barry K.W."/>
            <person name="Cichocki N."/>
            <person name="Veneault-Fourrey C."/>
            <person name="LaButti K."/>
            <person name="Lindquist E.A."/>
            <person name="Lipzen A."/>
            <person name="Lundell T."/>
            <person name="Morin E."/>
            <person name="Murat C."/>
            <person name="Riley R."/>
            <person name="Ohm R."/>
            <person name="Sun H."/>
            <person name="Tunlid A."/>
            <person name="Henrissat B."/>
            <person name="Grigoriev I.V."/>
            <person name="Hibbett D.S."/>
            <person name="Martin F."/>
        </authorList>
    </citation>
    <scope>NUCLEOTIDE SEQUENCE [LARGE SCALE GENOMIC DNA]</scope>
    <source>
        <strain evidence="2">UH-Slu-Lm8-n1</strain>
    </source>
</reference>
<keyword evidence="2" id="KW-1185">Reference proteome</keyword>
<protein>
    <submittedName>
        <fullName evidence="1">Uncharacterized protein</fullName>
    </submittedName>
</protein>
<name>A0A0D0B6I2_9AGAM</name>
<dbReference type="InParanoid" id="A0A0D0B6I2"/>
<dbReference type="HOGENOM" id="CLU_2623624_0_0_1"/>
<gene>
    <name evidence="1" type="ORF">CY34DRAFT_123430</name>
</gene>
<dbReference type="EMBL" id="KN835132">
    <property type="protein sequence ID" value="KIK49671.1"/>
    <property type="molecule type" value="Genomic_DNA"/>
</dbReference>
<dbReference type="AlphaFoldDB" id="A0A0D0B6I2"/>
<proteinExistence type="predicted"/>
<dbReference type="Proteomes" id="UP000054485">
    <property type="component" value="Unassembled WGS sequence"/>
</dbReference>
<sequence length="78" mass="9082">MPFEMDSDGANCGSARPFPLILRVSCFLEALCDSASFLQTRNLLFEDSDLVREFLLASPFSRCWYRHFEGTVYYHEVY</sequence>
<evidence type="ECO:0000313" key="2">
    <source>
        <dbReference type="Proteomes" id="UP000054485"/>
    </source>
</evidence>
<organism evidence="1 2">
    <name type="scientific">Suillus luteus UH-Slu-Lm8-n1</name>
    <dbReference type="NCBI Taxonomy" id="930992"/>
    <lineage>
        <taxon>Eukaryota</taxon>
        <taxon>Fungi</taxon>
        <taxon>Dikarya</taxon>
        <taxon>Basidiomycota</taxon>
        <taxon>Agaricomycotina</taxon>
        <taxon>Agaricomycetes</taxon>
        <taxon>Agaricomycetidae</taxon>
        <taxon>Boletales</taxon>
        <taxon>Suillineae</taxon>
        <taxon>Suillaceae</taxon>
        <taxon>Suillus</taxon>
    </lineage>
</organism>